<evidence type="ECO:0000313" key="2">
    <source>
        <dbReference type="WBParaSite" id="nRc.2.0.1.t26336-RA"/>
    </source>
</evidence>
<proteinExistence type="predicted"/>
<evidence type="ECO:0000313" key="1">
    <source>
        <dbReference type="Proteomes" id="UP000887565"/>
    </source>
</evidence>
<sequence length="118" mass="13820">MQQAMYKKVGGLPLTRFIFNMRNIPGQLKAFNMPDSDHMVIANADPINYFVVILKNYNLYKQKFDSTTFEFFHRSNAAANIVNLIDIVREPDHIAAMYELFDESFEMTNHETTLKPYF</sequence>
<dbReference type="WBParaSite" id="nRc.2.0.1.t26336-RA">
    <property type="protein sequence ID" value="nRc.2.0.1.t26336-RA"/>
    <property type="gene ID" value="nRc.2.0.1.g26336"/>
</dbReference>
<name>A0A915JJV0_ROMCU</name>
<protein>
    <submittedName>
        <fullName evidence="2">Uncharacterized protein</fullName>
    </submittedName>
</protein>
<keyword evidence="1" id="KW-1185">Reference proteome</keyword>
<dbReference type="Proteomes" id="UP000887565">
    <property type="component" value="Unplaced"/>
</dbReference>
<reference evidence="2" key="1">
    <citation type="submission" date="2022-11" db="UniProtKB">
        <authorList>
            <consortium name="WormBaseParasite"/>
        </authorList>
    </citation>
    <scope>IDENTIFICATION</scope>
</reference>
<dbReference type="AlphaFoldDB" id="A0A915JJV0"/>
<organism evidence="1 2">
    <name type="scientific">Romanomermis culicivorax</name>
    <name type="common">Nematode worm</name>
    <dbReference type="NCBI Taxonomy" id="13658"/>
    <lineage>
        <taxon>Eukaryota</taxon>
        <taxon>Metazoa</taxon>
        <taxon>Ecdysozoa</taxon>
        <taxon>Nematoda</taxon>
        <taxon>Enoplea</taxon>
        <taxon>Dorylaimia</taxon>
        <taxon>Mermithida</taxon>
        <taxon>Mermithoidea</taxon>
        <taxon>Mermithidae</taxon>
        <taxon>Romanomermis</taxon>
    </lineage>
</organism>
<accession>A0A915JJV0</accession>